<proteinExistence type="inferred from homology"/>
<keyword evidence="2" id="KW-0285">Flavoprotein</keyword>
<evidence type="ECO:0000313" key="5">
    <source>
        <dbReference type="EMBL" id="KAH7141722.1"/>
    </source>
</evidence>
<keyword evidence="3" id="KW-0274">FAD</keyword>
<evidence type="ECO:0000256" key="3">
    <source>
        <dbReference type="ARBA" id="ARBA00022827"/>
    </source>
</evidence>
<keyword evidence="6" id="KW-1185">Reference proteome</keyword>
<comment type="similarity">
    <text evidence="1">Belongs to the FMO family.</text>
</comment>
<dbReference type="AlphaFoldDB" id="A0A9P9EQR4"/>
<evidence type="ECO:0000256" key="4">
    <source>
        <dbReference type="ARBA" id="ARBA00023002"/>
    </source>
</evidence>
<keyword evidence="5" id="KW-0503">Monooxygenase</keyword>
<evidence type="ECO:0000313" key="6">
    <source>
        <dbReference type="Proteomes" id="UP000738349"/>
    </source>
</evidence>
<sequence length="562" mass="62618">MSKTYDLIVVGAGWFGLAAAKTYIELHPNERVLVIEAANTCGGTWSEDRLYPGLKSNNMCGSYEYPDFPMDESYGVKYGDHIPAATLHQYLTDFAKRFGVFERTHFNTKVDTIEPGEAGGWSLAVSSGKGNELIETKKLILATGLTSQPNLPTYAGQETFKPPLFHAKDFCIHGDTVKTSRRAVVVGAGKSAYDCAYAFATEGAQVDLVVRPTGQGPVWICPPYVTPFKRMMEELLNTRCLTWFSPCPWGGEDGFSVARKFLHGTAIGRLLVDNYWNKLSSDVIDTHGYHDDPNVFKLKPWNSAMWTGSGVGIHNYPTNLFDLVKEGKIKVHIADITRLDGNRVILSDGETLTTDVLICATGWKKESTIKFPNLKAGMGLAHSALEVEKLSKEADEIILTEFPSLKAQPVLRFERKSEQPLRNYRFIVPAGRVFDRNIAFAGMASTVSTAVFATAQALWITAFFDDKLKRMPKNDDEVTKEVMLHTGFGKWRYPCGYGASLPDFAFDALPYVDLLLNDLGLKNHRKATKIAELTEPYKPRDYRGLTDEWIELQRVCNGMGRA</sequence>
<dbReference type="InterPro" id="IPR020946">
    <property type="entry name" value="Flavin_mOase-like"/>
</dbReference>
<evidence type="ECO:0000256" key="1">
    <source>
        <dbReference type="ARBA" id="ARBA00009183"/>
    </source>
</evidence>
<keyword evidence="4" id="KW-0560">Oxidoreductase</keyword>
<dbReference type="Proteomes" id="UP000738349">
    <property type="component" value="Unassembled WGS sequence"/>
</dbReference>
<dbReference type="PANTHER" id="PTHR23023">
    <property type="entry name" value="DIMETHYLANILINE MONOOXYGENASE"/>
    <property type="match status" value="1"/>
</dbReference>
<dbReference type="SUPFAM" id="SSF51905">
    <property type="entry name" value="FAD/NAD(P)-binding domain"/>
    <property type="match status" value="3"/>
</dbReference>
<comment type="caution">
    <text evidence="5">The sequence shown here is derived from an EMBL/GenBank/DDBJ whole genome shotgun (WGS) entry which is preliminary data.</text>
</comment>
<evidence type="ECO:0000256" key="2">
    <source>
        <dbReference type="ARBA" id="ARBA00022630"/>
    </source>
</evidence>
<organism evidence="5 6">
    <name type="scientific">Dactylonectria macrodidyma</name>
    <dbReference type="NCBI Taxonomy" id="307937"/>
    <lineage>
        <taxon>Eukaryota</taxon>
        <taxon>Fungi</taxon>
        <taxon>Dikarya</taxon>
        <taxon>Ascomycota</taxon>
        <taxon>Pezizomycotina</taxon>
        <taxon>Sordariomycetes</taxon>
        <taxon>Hypocreomycetidae</taxon>
        <taxon>Hypocreales</taxon>
        <taxon>Nectriaceae</taxon>
        <taxon>Dactylonectria</taxon>
    </lineage>
</organism>
<dbReference type="GO" id="GO:0050660">
    <property type="term" value="F:flavin adenine dinucleotide binding"/>
    <property type="evidence" value="ECO:0007669"/>
    <property type="project" value="InterPro"/>
</dbReference>
<name>A0A9P9EQR4_9HYPO</name>
<dbReference type="OrthoDB" id="2915840at2759"/>
<dbReference type="PRINTS" id="PR00411">
    <property type="entry name" value="PNDRDTASEI"/>
</dbReference>
<dbReference type="GO" id="GO:0050661">
    <property type="term" value="F:NADP binding"/>
    <property type="evidence" value="ECO:0007669"/>
    <property type="project" value="InterPro"/>
</dbReference>
<dbReference type="EMBL" id="JAGMUV010000010">
    <property type="protein sequence ID" value="KAH7141722.1"/>
    <property type="molecule type" value="Genomic_DNA"/>
</dbReference>
<protein>
    <submittedName>
        <fullName evidence="5">Dimethylaniline monooxygenase</fullName>
    </submittedName>
</protein>
<dbReference type="Pfam" id="PF00743">
    <property type="entry name" value="FMO-like"/>
    <property type="match status" value="1"/>
</dbReference>
<accession>A0A9P9EQR4</accession>
<dbReference type="Gene3D" id="3.50.50.60">
    <property type="entry name" value="FAD/NAD(P)-binding domain"/>
    <property type="match status" value="1"/>
</dbReference>
<reference evidence="5" key="1">
    <citation type="journal article" date="2021" name="Nat. Commun.">
        <title>Genetic determinants of endophytism in the Arabidopsis root mycobiome.</title>
        <authorList>
            <person name="Mesny F."/>
            <person name="Miyauchi S."/>
            <person name="Thiergart T."/>
            <person name="Pickel B."/>
            <person name="Atanasova L."/>
            <person name="Karlsson M."/>
            <person name="Huettel B."/>
            <person name="Barry K.W."/>
            <person name="Haridas S."/>
            <person name="Chen C."/>
            <person name="Bauer D."/>
            <person name="Andreopoulos W."/>
            <person name="Pangilinan J."/>
            <person name="LaButti K."/>
            <person name="Riley R."/>
            <person name="Lipzen A."/>
            <person name="Clum A."/>
            <person name="Drula E."/>
            <person name="Henrissat B."/>
            <person name="Kohler A."/>
            <person name="Grigoriev I.V."/>
            <person name="Martin F.M."/>
            <person name="Hacquard S."/>
        </authorList>
    </citation>
    <scope>NUCLEOTIDE SEQUENCE</scope>
    <source>
        <strain evidence="5">MPI-CAGE-AT-0147</strain>
    </source>
</reference>
<dbReference type="InterPro" id="IPR050346">
    <property type="entry name" value="FMO-like"/>
</dbReference>
<dbReference type="GO" id="GO:0004499">
    <property type="term" value="F:N,N-dimethylaniline monooxygenase activity"/>
    <property type="evidence" value="ECO:0007669"/>
    <property type="project" value="InterPro"/>
</dbReference>
<dbReference type="InterPro" id="IPR036188">
    <property type="entry name" value="FAD/NAD-bd_sf"/>
</dbReference>
<gene>
    <name evidence="5" type="ORF">EDB81DRAFT_948147</name>
</gene>